<evidence type="ECO:0000256" key="1">
    <source>
        <dbReference type="ARBA" id="ARBA00004651"/>
    </source>
</evidence>
<dbReference type="Pfam" id="PF12679">
    <property type="entry name" value="ABC2_membrane_2"/>
    <property type="match status" value="1"/>
</dbReference>
<protein>
    <submittedName>
        <fullName evidence="7">ABC transporter permease subunit</fullName>
    </submittedName>
</protein>
<dbReference type="PANTHER" id="PTHR30294">
    <property type="entry name" value="MEMBRANE COMPONENT OF ABC TRANSPORTER YHHJ-RELATED"/>
    <property type="match status" value="1"/>
</dbReference>
<evidence type="ECO:0000256" key="4">
    <source>
        <dbReference type="ARBA" id="ARBA00022989"/>
    </source>
</evidence>
<dbReference type="EMBL" id="CP073355">
    <property type="protein sequence ID" value="URA09277.1"/>
    <property type="molecule type" value="Genomic_DNA"/>
</dbReference>
<organism evidence="7 8">
    <name type="scientific">Thermospira aquatica</name>
    <dbReference type="NCBI Taxonomy" id="2828656"/>
    <lineage>
        <taxon>Bacteria</taxon>
        <taxon>Pseudomonadati</taxon>
        <taxon>Spirochaetota</taxon>
        <taxon>Spirochaetia</taxon>
        <taxon>Brevinematales</taxon>
        <taxon>Thermospiraceae</taxon>
        <taxon>Thermospira</taxon>
    </lineage>
</organism>
<feature type="transmembrane region" description="Helical" evidence="6">
    <location>
        <begin position="125"/>
        <end position="149"/>
    </location>
</feature>
<keyword evidence="5 6" id="KW-0472">Membrane</keyword>
<evidence type="ECO:0000313" key="7">
    <source>
        <dbReference type="EMBL" id="URA09277.1"/>
    </source>
</evidence>
<dbReference type="PANTHER" id="PTHR30294:SF29">
    <property type="entry name" value="MULTIDRUG ABC TRANSPORTER PERMEASE YBHS-RELATED"/>
    <property type="match status" value="1"/>
</dbReference>
<keyword evidence="8" id="KW-1185">Reference proteome</keyword>
<keyword evidence="4 6" id="KW-1133">Transmembrane helix</keyword>
<dbReference type="RefSeq" id="WP_271434404.1">
    <property type="nucleotide sequence ID" value="NZ_CP073355.1"/>
</dbReference>
<dbReference type="Proteomes" id="UP001056539">
    <property type="component" value="Chromosome"/>
</dbReference>
<evidence type="ECO:0000256" key="6">
    <source>
        <dbReference type="SAM" id="Phobius"/>
    </source>
</evidence>
<feature type="transmembrane region" description="Helical" evidence="6">
    <location>
        <begin position="200"/>
        <end position="223"/>
    </location>
</feature>
<evidence type="ECO:0000256" key="3">
    <source>
        <dbReference type="ARBA" id="ARBA00022692"/>
    </source>
</evidence>
<comment type="subcellular location">
    <subcellularLocation>
        <location evidence="1">Cell membrane</location>
        <topology evidence="1">Multi-pass membrane protein</topology>
    </subcellularLocation>
</comment>
<dbReference type="GO" id="GO:0005886">
    <property type="term" value="C:plasma membrane"/>
    <property type="evidence" value="ECO:0007669"/>
    <property type="project" value="UniProtKB-SubCell"/>
</dbReference>
<evidence type="ECO:0000313" key="8">
    <source>
        <dbReference type="Proteomes" id="UP001056539"/>
    </source>
</evidence>
<feature type="transmembrane region" description="Helical" evidence="6">
    <location>
        <begin position="12"/>
        <end position="37"/>
    </location>
</feature>
<accession>A0AAX3BAH4</accession>
<reference evidence="7" key="2">
    <citation type="submission" date="2022-06" db="EMBL/GenBank/DDBJ databases">
        <title>Thermospira aquatica gen. nov., sp. nov.</title>
        <authorList>
            <person name="Ben Ali Gam Z."/>
            <person name="Labat M."/>
        </authorList>
    </citation>
    <scope>NUCLEOTIDE SEQUENCE</scope>
    <source>
        <strain evidence="7">F1F22</strain>
    </source>
</reference>
<dbReference type="KEGG" id="taqu:KDW03_07160"/>
<evidence type="ECO:0000256" key="5">
    <source>
        <dbReference type="ARBA" id="ARBA00023136"/>
    </source>
</evidence>
<keyword evidence="2" id="KW-1003">Cell membrane</keyword>
<feature type="transmembrane region" description="Helical" evidence="6">
    <location>
        <begin position="91"/>
        <end position="113"/>
    </location>
</feature>
<name>A0AAX3BAH4_9SPIR</name>
<dbReference type="AlphaFoldDB" id="A0AAX3BAH4"/>
<reference evidence="7" key="1">
    <citation type="submission" date="2021-04" db="EMBL/GenBank/DDBJ databases">
        <authorList>
            <person name="Postec A."/>
        </authorList>
    </citation>
    <scope>NUCLEOTIDE SEQUENCE</scope>
    <source>
        <strain evidence="7">F1F22</strain>
    </source>
</reference>
<feature type="transmembrane region" description="Helical" evidence="6">
    <location>
        <begin position="49"/>
        <end position="70"/>
    </location>
</feature>
<dbReference type="GO" id="GO:0140359">
    <property type="term" value="F:ABC-type transporter activity"/>
    <property type="evidence" value="ECO:0007669"/>
    <property type="project" value="InterPro"/>
</dbReference>
<sequence length="234" mass="26448">MWSVFQKELKIYFSSILGYGVLTLYLLIGGIFFIISYATPVGISSFTGFFSVMNSTILFVIPFLTLRTVAEEYRYGTMELLFTSPLSSWEIVLGKFLASFVFAGIAVTLLLIYPISLSFYAPVEWGMVLSGYVGMLLSVGFFIALGILASSLTQNLVIAGILSFGFFVVLVSFSSVAMVSQEIVSAIFRELSYYTHYQQFVQGVIRWVDLLYFVLGTFLWLYLTEWRLSSRVWK</sequence>
<evidence type="ECO:0000256" key="2">
    <source>
        <dbReference type="ARBA" id="ARBA00022475"/>
    </source>
</evidence>
<feature type="transmembrane region" description="Helical" evidence="6">
    <location>
        <begin position="156"/>
        <end position="180"/>
    </location>
</feature>
<dbReference type="InterPro" id="IPR051449">
    <property type="entry name" value="ABC-2_transporter_component"/>
</dbReference>
<proteinExistence type="predicted"/>
<keyword evidence="3 6" id="KW-0812">Transmembrane</keyword>
<gene>
    <name evidence="7" type="ORF">KDW03_07160</name>
</gene>